<evidence type="ECO:0000313" key="2">
    <source>
        <dbReference type="EMBL" id="MBE1556989.1"/>
    </source>
</evidence>
<evidence type="ECO:0000259" key="1">
    <source>
        <dbReference type="Pfam" id="PF01863"/>
    </source>
</evidence>
<name>A0A927MT98_9BACL</name>
<dbReference type="PANTHER" id="PTHR30399:SF1">
    <property type="entry name" value="UTP PYROPHOSPHATASE"/>
    <property type="match status" value="1"/>
</dbReference>
<dbReference type="InterPro" id="IPR002725">
    <property type="entry name" value="YgjP-like_metallopeptidase"/>
</dbReference>
<dbReference type="InterPro" id="IPR053136">
    <property type="entry name" value="UTP_pyrophosphatase-like"/>
</dbReference>
<dbReference type="PANTHER" id="PTHR30399">
    <property type="entry name" value="UNCHARACTERIZED PROTEIN YGJP"/>
    <property type="match status" value="1"/>
</dbReference>
<protein>
    <submittedName>
        <fullName evidence="2">Metal-dependent hydrolase</fullName>
    </submittedName>
</protein>
<keyword evidence="2" id="KW-0378">Hydrolase</keyword>
<sequence>MDLYNDLSFLLTCLGWELLLLEGREKKLKVKVENEIIELNVQYGKAKKLSIHIDSFGFITVKAPKDATQELIVSAVESKGKWILEKIHEIGVARETPKAREYYAQGKFLYLGNERFLHELIEINELDEEALRRNLKRFYINSCKMVVGERVKFYQKQLKVNPKMIEIVESKAKWGSCSSDRKLTFNYRLAMAPIDVIDYVVIHELCHLLHMNHDRSFWRRVGSIMPDYKEKEEYLARHTHSMSL</sequence>
<proteinExistence type="predicted"/>
<dbReference type="Gene3D" id="3.30.2010.10">
    <property type="entry name" value="Metalloproteases ('zincins'), catalytic domain"/>
    <property type="match status" value="1"/>
</dbReference>
<evidence type="ECO:0000313" key="3">
    <source>
        <dbReference type="Proteomes" id="UP000658225"/>
    </source>
</evidence>
<organism evidence="2 3">
    <name type="scientific">Sporosarcina limicola</name>
    <dbReference type="NCBI Taxonomy" id="34101"/>
    <lineage>
        <taxon>Bacteria</taxon>
        <taxon>Bacillati</taxon>
        <taxon>Bacillota</taxon>
        <taxon>Bacilli</taxon>
        <taxon>Bacillales</taxon>
        <taxon>Caryophanaceae</taxon>
        <taxon>Sporosarcina</taxon>
    </lineage>
</organism>
<reference evidence="2" key="1">
    <citation type="submission" date="2020-10" db="EMBL/GenBank/DDBJ databases">
        <title>Genomic Encyclopedia of Type Strains, Phase IV (KMG-IV): sequencing the most valuable type-strain genomes for metagenomic binning, comparative biology and taxonomic classification.</title>
        <authorList>
            <person name="Goeker M."/>
        </authorList>
    </citation>
    <scope>NUCLEOTIDE SEQUENCE</scope>
    <source>
        <strain evidence="2">DSM 13886</strain>
    </source>
</reference>
<dbReference type="Pfam" id="PF01863">
    <property type="entry name" value="YgjP-like"/>
    <property type="match status" value="1"/>
</dbReference>
<dbReference type="GO" id="GO:0016787">
    <property type="term" value="F:hydrolase activity"/>
    <property type="evidence" value="ECO:0007669"/>
    <property type="project" value="UniProtKB-KW"/>
</dbReference>
<dbReference type="CDD" id="cd07344">
    <property type="entry name" value="M48_yhfN_like"/>
    <property type="match status" value="1"/>
</dbReference>
<comment type="caution">
    <text evidence="2">The sequence shown here is derived from an EMBL/GenBank/DDBJ whole genome shotgun (WGS) entry which is preliminary data.</text>
</comment>
<feature type="domain" description="YgjP-like metallopeptidase" evidence="1">
    <location>
        <begin position="47"/>
        <end position="238"/>
    </location>
</feature>
<dbReference type="AlphaFoldDB" id="A0A927MT98"/>
<keyword evidence="3" id="KW-1185">Reference proteome</keyword>
<dbReference type="Proteomes" id="UP000658225">
    <property type="component" value="Unassembled WGS sequence"/>
</dbReference>
<dbReference type="EMBL" id="JADBEL010000043">
    <property type="protein sequence ID" value="MBE1556989.1"/>
    <property type="molecule type" value="Genomic_DNA"/>
</dbReference>
<gene>
    <name evidence="2" type="ORF">H4683_004115</name>
</gene>
<accession>A0A927MT98</accession>